<evidence type="ECO:0000313" key="1">
    <source>
        <dbReference type="EMBL" id="KAK2105412.1"/>
    </source>
</evidence>
<comment type="caution">
    <text evidence="1">The sequence shown here is derived from an EMBL/GenBank/DDBJ whole genome shotgun (WGS) entry which is preliminary data.</text>
</comment>
<keyword evidence="2" id="KW-1185">Reference proteome</keyword>
<feature type="non-terminal residue" evidence="1">
    <location>
        <position position="57"/>
    </location>
</feature>
<dbReference type="EMBL" id="JASSZA010000007">
    <property type="protein sequence ID" value="KAK2105412.1"/>
    <property type="molecule type" value="Genomic_DNA"/>
</dbReference>
<accession>A0ABQ9VAH1</accession>
<gene>
    <name evidence="1" type="ORF">P7K49_014926</name>
</gene>
<protein>
    <submittedName>
        <fullName evidence="1">Uncharacterized protein</fullName>
    </submittedName>
</protein>
<name>A0ABQ9VAH1_SAGOE</name>
<reference evidence="1 2" key="1">
    <citation type="submission" date="2023-05" db="EMBL/GenBank/DDBJ databases">
        <title>B98-5 Cell Line De Novo Hybrid Assembly: An Optical Mapping Approach.</title>
        <authorList>
            <person name="Kananen K."/>
            <person name="Auerbach J.A."/>
            <person name="Kautto E."/>
            <person name="Blachly J.S."/>
        </authorList>
    </citation>
    <scope>NUCLEOTIDE SEQUENCE [LARGE SCALE GENOMIC DNA]</scope>
    <source>
        <strain evidence="1">B95-8</strain>
        <tissue evidence="1">Cell line</tissue>
    </source>
</reference>
<dbReference type="Proteomes" id="UP001266305">
    <property type="component" value="Unassembled WGS sequence"/>
</dbReference>
<sequence>MGTRRANLVEVSGSSHVAAITKQPPEAPLRACTSGWVHAGIRQSPALVELLSRGMGG</sequence>
<proteinExistence type="predicted"/>
<evidence type="ECO:0000313" key="2">
    <source>
        <dbReference type="Proteomes" id="UP001266305"/>
    </source>
</evidence>
<organism evidence="1 2">
    <name type="scientific">Saguinus oedipus</name>
    <name type="common">Cotton-top tamarin</name>
    <name type="synonym">Oedipomidas oedipus</name>
    <dbReference type="NCBI Taxonomy" id="9490"/>
    <lineage>
        <taxon>Eukaryota</taxon>
        <taxon>Metazoa</taxon>
        <taxon>Chordata</taxon>
        <taxon>Craniata</taxon>
        <taxon>Vertebrata</taxon>
        <taxon>Euteleostomi</taxon>
        <taxon>Mammalia</taxon>
        <taxon>Eutheria</taxon>
        <taxon>Euarchontoglires</taxon>
        <taxon>Primates</taxon>
        <taxon>Haplorrhini</taxon>
        <taxon>Platyrrhini</taxon>
        <taxon>Cebidae</taxon>
        <taxon>Callitrichinae</taxon>
        <taxon>Saguinus</taxon>
    </lineage>
</organism>